<keyword evidence="3" id="KW-1185">Reference proteome</keyword>
<protein>
    <submittedName>
        <fullName evidence="2">Uncharacterized protein</fullName>
    </submittedName>
</protein>
<name>A0A6M1PLM8_9BACL</name>
<accession>A0A6M1PLM8</accession>
<dbReference type="AlphaFoldDB" id="A0A6M1PLM8"/>
<organism evidence="2 3">
    <name type="scientific">Paenibacillus apii</name>
    <dbReference type="NCBI Taxonomy" id="1850370"/>
    <lineage>
        <taxon>Bacteria</taxon>
        <taxon>Bacillati</taxon>
        <taxon>Bacillota</taxon>
        <taxon>Bacilli</taxon>
        <taxon>Bacillales</taxon>
        <taxon>Paenibacillaceae</taxon>
        <taxon>Paenibacillus</taxon>
    </lineage>
</organism>
<sequence>MSQRLKLYVNEVIAGIEADPGTKRRIAEDLLTSLTERAERSSVERVLAESGTPREMAREYMNGLYGAEAGSSYGSNKDSYQGHGYETSGYGDYYEYKSSVTVLDLPLVHIKLRRRGWFYGGAPAVAKGIIAIGDVALGGFAVGGIAAGIVGIGGVSAGILALGGAALGAVAAGGAAAGVLAFGGAAVGAVALGGLAIGKIAIGGSAFGSYTISAADTGTFSLELLRRMLEEAFPRAAGWLSRLRP</sequence>
<comment type="caution">
    <text evidence="2">The sequence shown here is derived from an EMBL/GenBank/DDBJ whole genome shotgun (WGS) entry which is preliminary data.</text>
</comment>
<keyword evidence="1" id="KW-0472">Membrane</keyword>
<gene>
    <name evidence="2" type="ORF">G5B47_12585</name>
</gene>
<dbReference type="EMBL" id="JAAKGU010000005">
    <property type="protein sequence ID" value="NGM83252.1"/>
    <property type="molecule type" value="Genomic_DNA"/>
</dbReference>
<feature type="transmembrane region" description="Helical" evidence="1">
    <location>
        <begin position="179"/>
        <end position="201"/>
    </location>
</feature>
<evidence type="ECO:0000313" key="2">
    <source>
        <dbReference type="EMBL" id="NGM83252.1"/>
    </source>
</evidence>
<evidence type="ECO:0000313" key="3">
    <source>
        <dbReference type="Proteomes" id="UP000480151"/>
    </source>
</evidence>
<dbReference type="Proteomes" id="UP000480151">
    <property type="component" value="Unassembled WGS sequence"/>
</dbReference>
<evidence type="ECO:0000256" key="1">
    <source>
        <dbReference type="SAM" id="Phobius"/>
    </source>
</evidence>
<keyword evidence="1" id="KW-0812">Transmembrane</keyword>
<reference evidence="2 3" key="1">
    <citation type="submission" date="2020-02" db="EMBL/GenBank/DDBJ databases">
        <authorList>
            <person name="Gao J."/>
            <person name="Sun J."/>
        </authorList>
    </citation>
    <scope>NUCLEOTIDE SEQUENCE [LARGE SCALE GENOMIC DNA]</scope>
    <source>
        <strain evidence="2 3">7124</strain>
    </source>
</reference>
<feature type="transmembrane region" description="Helical" evidence="1">
    <location>
        <begin position="145"/>
        <end position="172"/>
    </location>
</feature>
<dbReference type="RefSeq" id="WP_165098508.1">
    <property type="nucleotide sequence ID" value="NZ_JAAKGU010000005.1"/>
</dbReference>
<proteinExistence type="predicted"/>
<keyword evidence="1" id="KW-1133">Transmembrane helix</keyword>
<feature type="transmembrane region" description="Helical" evidence="1">
    <location>
        <begin position="117"/>
        <end position="139"/>
    </location>
</feature>